<keyword evidence="1 5" id="KW-0732">Signal</keyword>
<sequence length="468" mass="51472">MDSLRLMMLFLFSYILLHLPSLIVAQPNFTHPYCRNDVGNYTANSTFGRNLNSLLSSLYSNTQIDYGFYNLSVGQTGPDQANAIGLCRGDIGVDDCRSCIRNSTRKILQVCPYQKEGSGVYDTCMLRYSNKSIFGVVEGYPVFIISIQQNATDTNQFNQALQTLLSRLRDTAVSGNSLRKFATGNESAGFDRIYGLVQCTPDLSLEQCDSCLAEAFHQAASCCSGLIGARITTLSCNLRYETSRFFESVTPATPPLPTPPSPVPPPPPAEGKKSNKARTIIIIVVPTVSVVILIICISIFLRIPKPKEKVETVDEIETADSLQFSFNTICVATEDFSEQNKLGQGGFGAVYKVWRNWREGIALDIIDPILRSGSTTEMMRCIHIGLLCVQENVADRPTMASVLLMLSSSSITLQIPSEPAFFMSSSTYQSDMSSSMGNKSRVTESSQPEFEAIPLSENKASISELYPR</sequence>
<evidence type="ECO:0000256" key="2">
    <source>
        <dbReference type="ARBA" id="ARBA00022737"/>
    </source>
</evidence>
<keyword evidence="2" id="KW-0677">Repeat</keyword>
<feature type="region of interest" description="Disordered" evidence="3">
    <location>
        <begin position="430"/>
        <end position="455"/>
    </location>
</feature>
<dbReference type="InterPro" id="IPR038408">
    <property type="entry name" value="GNK2_sf"/>
</dbReference>
<keyword evidence="4" id="KW-1133">Transmembrane helix</keyword>
<feature type="domain" description="Gnk2-homologous" evidence="6">
    <location>
        <begin position="139"/>
        <end position="245"/>
    </location>
</feature>
<dbReference type="InterPro" id="IPR011009">
    <property type="entry name" value="Kinase-like_dom_sf"/>
</dbReference>
<dbReference type="CDD" id="cd23509">
    <property type="entry name" value="Gnk2-like"/>
    <property type="match status" value="2"/>
</dbReference>
<dbReference type="InterPro" id="IPR002902">
    <property type="entry name" value="GNK2"/>
</dbReference>
<reference evidence="7 8" key="1">
    <citation type="submission" date="2024-01" db="EMBL/GenBank/DDBJ databases">
        <authorList>
            <person name="Waweru B."/>
        </authorList>
    </citation>
    <scope>NUCLEOTIDE SEQUENCE [LARGE SCALE GENOMIC DNA]</scope>
</reference>
<evidence type="ECO:0000256" key="1">
    <source>
        <dbReference type="ARBA" id="ARBA00022729"/>
    </source>
</evidence>
<feature type="domain" description="Gnk2-homologous" evidence="6">
    <location>
        <begin position="29"/>
        <end position="133"/>
    </location>
</feature>
<feature type="compositionally biased region" description="Polar residues" evidence="3">
    <location>
        <begin position="437"/>
        <end position="448"/>
    </location>
</feature>
<keyword evidence="4" id="KW-0472">Membrane</keyword>
<dbReference type="FunFam" id="3.30.430.20:FF:000003">
    <property type="entry name" value="Cysteine-rich RLK (RECEPTOR-like protein kinase) 10"/>
    <property type="match status" value="1"/>
</dbReference>
<evidence type="ECO:0000259" key="6">
    <source>
        <dbReference type="PROSITE" id="PS51473"/>
    </source>
</evidence>
<dbReference type="FunFam" id="3.30.430.20:FF:000002">
    <property type="entry name" value="Cysteine-rich receptor-like protein kinase 10"/>
    <property type="match status" value="1"/>
</dbReference>
<feature type="transmembrane region" description="Helical" evidence="4">
    <location>
        <begin position="280"/>
        <end position="301"/>
    </location>
</feature>
<feature type="compositionally biased region" description="Pro residues" evidence="3">
    <location>
        <begin position="252"/>
        <end position="269"/>
    </location>
</feature>
<dbReference type="Pfam" id="PF01657">
    <property type="entry name" value="Stress-antifung"/>
    <property type="match status" value="2"/>
</dbReference>
<evidence type="ECO:0000256" key="5">
    <source>
        <dbReference type="SAM" id="SignalP"/>
    </source>
</evidence>
<dbReference type="Gene3D" id="3.30.200.20">
    <property type="entry name" value="Phosphorylase Kinase, domain 1"/>
    <property type="match status" value="1"/>
</dbReference>
<dbReference type="SUPFAM" id="SSF56112">
    <property type="entry name" value="Protein kinase-like (PK-like)"/>
    <property type="match status" value="1"/>
</dbReference>
<protein>
    <recommendedName>
        <fullName evidence="6">Gnk2-homologous domain-containing protein</fullName>
    </recommendedName>
</protein>
<dbReference type="PANTHER" id="PTHR32099:SF51">
    <property type="entry name" value="CYSTEINE-RICH RECEPTOR-LIKE PROTEIN KINASE 25 ISOFORM X1"/>
    <property type="match status" value="1"/>
</dbReference>
<dbReference type="Proteomes" id="UP001314170">
    <property type="component" value="Unassembled WGS sequence"/>
</dbReference>
<dbReference type="PANTHER" id="PTHR32099">
    <property type="entry name" value="CYSTEINE-RICH REPEAT SECRETORY PROTEIN"/>
    <property type="match status" value="1"/>
</dbReference>
<evidence type="ECO:0000313" key="7">
    <source>
        <dbReference type="EMBL" id="CAK7350919.1"/>
    </source>
</evidence>
<gene>
    <name evidence="7" type="ORF">DCAF_LOCUS23593</name>
</gene>
<proteinExistence type="predicted"/>
<keyword evidence="8" id="KW-1185">Reference proteome</keyword>
<organism evidence="7 8">
    <name type="scientific">Dovyalis caffra</name>
    <dbReference type="NCBI Taxonomy" id="77055"/>
    <lineage>
        <taxon>Eukaryota</taxon>
        <taxon>Viridiplantae</taxon>
        <taxon>Streptophyta</taxon>
        <taxon>Embryophyta</taxon>
        <taxon>Tracheophyta</taxon>
        <taxon>Spermatophyta</taxon>
        <taxon>Magnoliopsida</taxon>
        <taxon>eudicotyledons</taxon>
        <taxon>Gunneridae</taxon>
        <taxon>Pentapetalae</taxon>
        <taxon>rosids</taxon>
        <taxon>fabids</taxon>
        <taxon>Malpighiales</taxon>
        <taxon>Salicaceae</taxon>
        <taxon>Flacourtieae</taxon>
        <taxon>Dovyalis</taxon>
    </lineage>
</organism>
<evidence type="ECO:0000256" key="3">
    <source>
        <dbReference type="SAM" id="MobiDB-lite"/>
    </source>
</evidence>
<dbReference type="EMBL" id="CAWUPB010001184">
    <property type="protein sequence ID" value="CAK7350919.1"/>
    <property type="molecule type" value="Genomic_DNA"/>
</dbReference>
<comment type="caution">
    <text evidence="7">The sequence shown here is derived from an EMBL/GenBank/DDBJ whole genome shotgun (WGS) entry which is preliminary data.</text>
</comment>
<feature type="region of interest" description="Disordered" evidence="3">
    <location>
        <begin position="249"/>
        <end position="273"/>
    </location>
</feature>
<dbReference type="AlphaFoldDB" id="A0AAV1SHI2"/>
<keyword evidence="4" id="KW-0812">Transmembrane</keyword>
<evidence type="ECO:0000256" key="4">
    <source>
        <dbReference type="SAM" id="Phobius"/>
    </source>
</evidence>
<dbReference type="PROSITE" id="PS51473">
    <property type="entry name" value="GNK2"/>
    <property type="match status" value="2"/>
</dbReference>
<evidence type="ECO:0000313" key="8">
    <source>
        <dbReference type="Proteomes" id="UP001314170"/>
    </source>
</evidence>
<feature type="chain" id="PRO_5043370874" description="Gnk2-homologous domain-containing protein" evidence="5">
    <location>
        <begin position="26"/>
        <end position="468"/>
    </location>
</feature>
<accession>A0AAV1SHI2</accession>
<name>A0AAV1SHI2_9ROSI</name>
<dbReference type="Gene3D" id="3.30.430.20">
    <property type="entry name" value="Gnk2 domain, C-X8-C-X2-C motif"/>
    <property type="match status" value="2"/>
</dbReference>
<feature type="signal peptide" evidence="5">
    <location>
        <begin position="1"/>
        <end position="25"/>
    </location>
</feature>